<dbReference type="EMBL" id="BART01037667">
    <property type="protein sequence ID" value="GAH09837.1"/>
    <property type="molecule type" value="Genomic_DNA"/>
</dbReference>
<organism evidence="1">
    <name type="scientific">marine sediment metagenome</name>
    <dbReference type="NCBI Taxonomy" id="412755"/>
    <lineage>
        <taxon>unclassified sequences</taxon>
        <taxon>metagenomes</taxon>
        <taxon>ecological metagenomes</taxon>
    </lineage>
</organism>
<gene>
    <name evidence="1" type="ORF">S01H4_62897</name>
</gene>
<sequence length="66" mass="7197">MVDKPNVEVDFDVNDVIHWLLTSADDADIGHLEGGDSLQLKVLHEGAGGGDIETDAIFRCVEIEYV</sequence>
<evidence type="ECO:0000313" key="1">
    <source>
        <dbReference type="EMBL" id="GAH09837.1"/>
    </source>
</evidence>
<name>X1CPU9_9ZZZZ</name>
<proteinExistence type="predicted"/>
<accession>X1CPU9</accession>
<reference evidence="1" key="1">
    <citation type="journal article" date="2014" name="Front. Microbiol.">
        <title>High frequency of phylogenetically diverse reductive dehalogenase-homologous genes in deep subseafloor sedimentary metagenomes.</title>
        <authorList>
            <person name="Kawai M."/>
            <person name="Futagami T."/>
            <person name="Toyoda A."/>
            <person name="Takaki Y."/>
            <person name="Nishi S."/>
            <person name="Hori S."/>
            <person name="Arai W."/>
            <person name="Tsubouchi T."/>
            <person name="Morono Y."/>
            <person name="Uchiyama I."/>
            <person name="Ito T."/>
            <person name="Fujiyama A."/>
            <person name="Inagaki F."/>
            <person name="Takami H."/>
        </authorList>
    </citation>
    <scope>NUCLEOTIDE SEQUENCE</scope>
    <source>
        <strain evidence="1">Expedition CK06-06</strain>
    </source>
</reference>
<comment type="caution">
    <text evidence="1">The sequence shown here is derived from an EMBL/GenBank/DDBJ whole genome shotgun (WGS) entry which is preliminary data.</text>
</comment>
<dbReference type="AlphaFoldDB" id="X1CPU9"/>
<protein>
    <submittedName>
        <fullName evidence="1">Uncharacterized protein</fullName>
    </submittedName>
</protein>